<dbReference type="GO" id="GO:0005737">
    <property type="term" value="C:cytoplasm"/>
    <property type="evidence" value="ECO:0007669"/>
    <property type="project" value="InterPro"/>
</dbReference>
<dbReference type="SUPFAM" id="SSF50182">
    <property type="entry name" value="Sm-like ribonucleoproteins"/>
    <property type="match status" value="1"/>
</dbReference>
<keyword evidence="3" id="KW-0507">mRNA processing</keyword>
<dbReference type="CDD" id="cd07600">
    <property type="entry name" value="BAR_Gvp36"/>
    <property type="match status" value="1"/>
</dbReference>
<dbReference type="Pfam" id="PF23276">
    <property type="entry name" value="TPR_24"/>
    <property type="match status" value="1"/>
</dbReference>
<dbReference type="SUPFAM" id="SSF103657">
    <property type="entry name" value="BAR/IMD domain-like"/>
    <property type="match status" value="1"/>
</dbReference>
<evidence type="ECO:0000256" key="2">
    <source>
        <dbReference type="ARBA" id="ARBA00006850"/>
    </source>
</evidence>
<dbReference type="GO" id="GO:0097525">
    <property type="term" value="C:spliceosomal snRNP complex"/>
    <property type="evidence" value="ECO:0007669"/>
    <property type="project" value="UniProtKB-ARBA"/>
</dbReference>
<evidence type="ECO:0000256" key="4">
    <source>
        <dbReference type="ARBA" id="ARBA00022728"/>
    </source>
</evidence>
<dbReference type="InterPro" id="IPR004148">
    <property type="entry name" value="BAR_dom"/>
</dbReference>
<protein>
    <submittedName>
        <fullName evidence="14">U6 snRNA-associated Sm-like protein LSm4</fullName>
    </submittedName>
</protein>
<keyword evidence="11" id="KW-0175">Coiled coil</keyword>
<organism evidence="14 15">
    <name type="scientific">Madurella mycetomatis</name>
    <dbReference type="NCBI Taxonomy" id="100816"/>
    <lineage>
        <taxon>Eukaryota</taxon>
        <taxon>Fungi</taxon>
        <taxon>Dikarya</taxon>
        <taxon>Ascomycota</taxon>
        <taxon>Pezizomycotina</taxon>
        <taxon>Sordariomycetes</taxon>
        <taxon>Sordariomycetidae</taxon>
        <taxon>Sordariales</taxon>
        <taxon>Sordariales incertae sedis</taxon>
        <taxon>Madurella</taxon>
    </lineage>
</organism>
<keyword evidence="4" id="KW-0747">Spliceosome</keyword>
<sequence>MDAFKGFQKSLTSLGGQITPFASRTFQYTKEQLGQADDKTQLPPDYIDLEKRVDALKAVHQKMLAVTSQYSNEAYDYPPNIKETFQDLGRTVSEKVTLLSNATSPAEAQAALTAPPSAKPQPKTFHHAVARASLASSQTLHQQHTGAGEDPLATALEKYALAMERVGEARLAQDAQIQSRFLAGWNTTLNTNILFATRARKAVEKARLTLDAVKARVKGTTWKLGGSSPRAEMHDEHELSHEAQEEIEKAEDEFVTQTEEAVGVMKNVLDTPEPLRNLAELIAAQMEFHKKAHEILSELAPVVDGLQVEQEASRASAYSFHGGEAPNLSKMLPLGLLNAAQGHPMLVELKNGETLNGHLVLCDTWMNLTLREVVQTSPEGDKFVRLPEVYVKGNNIKYLRVPDEIIDVVKEQQQSQQGGYRGGRGGQGRGDHGGRGGDRGRGGRGRGGGRGGRGGRGFHVTSPIHGFSSLLNGPLRLGGVSRNLIAKSSLLLIGSVAIHHMASNRIIVDALWRCLNPSIDAKFLAKAIESPFPPARGVRTSRRPGVRGNRHSDQIRALHTTSSLKELAAQQLPTDIAKQQPVGPSCRPQSVQTLNTIPELLESDAVPLSTLRRFTTPVLYEALRSLRNHHGQGSKIRQLVEYLIAERGEQPNVFLYEALVTANWDTATGSAGELVDIMNEMRTAGLKPSPGFYHSALRLLAIHPDYLTRNSILSDMKVQAMELRDEGRCSVALGLLRDGQAEMALEYLDQMCRDGLDIPEWVSSIFFYTLGKQGFLDETLHLLHQRLGNAADSVASVPLATWHFLLEEFSSALHYEGTRFVWEAMVQPGILNPSDGVALCVLNTASRRGDSALATQVIQLLSARRVKLGVHHYEALLDCYVEAGELGSAFEVLRIMTEAEIQPDQASTRSIFLALKNSPDLVHEALGILSESRKQHGVPVSAVNVLLEALAQSGDMPKALDVYRQLGELCPSGPNQQTFVVLLQGAEDEETKDFLQSEMQRVFIKLPPGMLDPVGQPFQR</sequence>
<comment type="similarity">
    <text evidence="2">Belongs to the snRNP Sm proteins family.</text>
</comment>
<dbReference type="InterPro" id="IPR057027">
    <property type="entry name" value="TPR_mt"/>
</dbReference>
<evidence type="ECO:0000256" key="7">
    <source>
        <dbReference type="ARBA" id="ARBA00023187"/>
    </source>
</evidence>
<dbReference type="SMART" id="SM00651">
    <property type="entry name" value="Sm"/>
    <property type="match status" value="1"/>
</dbReference>
<evidence type="ECO:0000313" key="15">
    <source>
        <dbReference type="Proteomes" id="UP000078237"/>
    </source>
</evidence>
<proteinExistence type="inferred from homology"/>
<dbReference type="InterPro" id="IPR047575">
    <property type="entry name" value="Sm"/>
</dbReference>
<evidence type="ECO:0000256" key="3">
    <source>
        <dbReference type="ARBA" id="ARBA00022664"/>
    </source>
</evidence>
<dbReference type="Gene3D" id="1.20.1270.60">
    <property type="entry name" value="Arfaptin homology (AH) domain/BAR domain"/>
    <property type="match status" value="1"/>
</dbReference>
<dbReference type="InterPro" id="IPR010920">
    <property type="entry name" value="LSM_dom_sf"/>
</dbReference>
<feature type="domain" description="Sm" evidence="13">
    <location>
        <begin position="332"/>
        <end position="405"/>
    </location>
</feature>
<dbReference type="VEuPathDB" id="FungiDB:MMYC01_203671"/>
<dbReference type="GO" id="GO:0003723">
    <property type="term" value="F:RNA binding"/>
    <property type="evidence" value="ECO:0007669"/>
    <property type="project" value="UniProtKB-KW"/>
</dbReference>
<keyword evidence="6" id="KW-0694">RNA-binding</keyword>
<dbReference type="PROSITE" id="PS52002">
    <property type="entry name" value="SM"/>
    <property type="match status" value="1"/>
</dbReference>
<dbReference type="InterPro" id="IPR027267">
    <property type="entry name" value="AH/BAR_dom_sf"/>
</dbReference>
<evidence type="ECO:0000259" key="13">
    <source>
        <dbReference type="PROSITE" id="PS52002"/>
    </source>
</evidence>
<evidence type="ECO:0000256" key="10">
    <source>
        <dbReference type="PROSITE-ProRule" id="PRU00708"/>
    </source>
</evidence>
<evidence type="ECO:0000256" key="1">
    <source>
        <dbReference type="ARBA" id="ARBA00004123"/>
    </source>
</evidence>
<feature type="coiled-coil region" evidence="11">
    <location>
        <begin position="196"/>
        <end position="260"/>
    </location>
</feature>
<feature type="compositionally biased region" description="Gly residues" evidence="12">
    <location>
        <begin position="419"/>
        <end position="428"/>
    </location>
</feature>
<name>A0A175W8A9_9PEZI</name>
<dbReference type="InterPro" id="IPR001163">
    <property type="entry name" value="Sm_dom_euk/arc"/>
</dbReference>
<dbReference type="InterPro" id="IPR018859">
    <property type="entry name" value="BAR_dom-cont"/>
</dbReference>
<dbReference type="Pfam" id="PF10455">
    <property type="entry name" value="BAR_2"/>
    <property type="match status" value="1"/>
</dbReference>
<feature type="compositionally biased region" description="Basic and acidic residues" evidence="12">
    <location>
        <begin position="429"/>
        <end position="441"/>
    </location>
</feature>
<accession>A0A175W8A9</accession>
<dbReference type="NCBIfam" id="TIGR00756">
    <property type="entry name" value="PPR"/>
    <property type="match status" value="1"/>
</dbReference>
<evidence type="ECO:0000256" key="6">
    <source>
        <dbReference type="ARBA" id="ARBA00022884"/>
    </source>
</evidence>
<keyword evidence="8" id="KW-0539">Nucleus</keyword>
<dbReference type="AlphaFoldDB" id="A0A175W8A9"/>
<dbReference type="Gene3D" id="2.30.30.100">
    <property type="match status" value="1"/>
</dbReference>
<comment type="subcellular location">
    <subcellularLocation>
        <location evidence="1">Nucleus</location>
    </subcellularLocation>
</comment>
<dbReference type="Gene3D" id="1.25.40.10">
    <property type="entry name" value="Tetratricopeptide repeat domain"/>
    <property type="match status" value="2"/>
</dbReference>
<keyword evidence="7" id="KW-0508">mRNA splicing</keyword>
<evidence type="ECO:0000313" key="14">
    <source>
        <dbReference type="EMBL" id="KXX79204.1"/>
    </source>
</evidence>
<dbReference type="CDD" id="cd01723">
    <property type="entry name" value="LSm4"/>
    <property type="match status" value="1"/>
</dbReference>
<dbReference type="STRING" id="100816.A0A175W8A9"/>
<evidence type="ECO:0000256" key="5">
    <source>
        <dbReference type="ARBA" id="ARBA00022737"/>
    </source>
</evidence>
<feature type="repeat" description="PPR" evidence="10">
    <location>
        <begin position="869"/>
        <end position="903"/>
    </location>
</feature>
<gene>
    <name evidence="14" type="ORF">MMYC01_203671</name>
</gene>
<dbReference type="Pfam" id="PF01535">
    <property type="entry name" value="PPR"/>
    <property type="match status" value="1"/>
</dbReference>
<dbReference type="GO" id="GO:0005681">
    <property type="term" value="C:spliceosomal complex"/>
    <property type="evidence" value="ECO:0007669"/>
    <property type="project" value="UniProtKB-KW"/>
</dbReference>
<evidence type="ECO:0000256" key="9">
    <source>
        <dbReference type="ARBA" id="ARBA00023274"/>
    </source>
</evidence>
<feature type="compositionally biased region" description="Gly residues" evidence="12">
    <location>
        <begin position="445"/>
        <end position="457"/>
    </location>
</feature>
<dbReference type="Proteomes" id="UP000078237">
    <property type="component" value="Unassembled WGS sequence"/>
</dbReference>
<keyword evidence="15" id="KW-1185">Reference proteome</keyword>
<reference evidence="14 15" key="1">
    <citation type="journal article" date="2016" name="Genome Announc.">
        <title>Genome Sequence of Madurella mycetomatis mm55, Isolated from a Human Mycetoma Case in Sudan.</title>
        <authorList>
            <person name="Smit S."/>
            <person name="Derks M.F."/>
            <person name="Bervoets S."/>
            <person name="Fahal A."/>
            <person name="van Leeuwen W."/>
            <person name="van Belkum A."/>
            <person name="van de Sande W.W."/>
        </authorList>
    </citation>
    <scope>NUCLEOTIDE SEQUENCE [LARGE SCALE GENOMIC DNA]</scope>
    <source>
        <strain evidence="15">mm55</strain>
    </source>
</reference>
<evidence type="ECO:0000256" key="8">
    <source>
        <dbReference type="ARBA" id="ARBA00023242"/>
    </source>
</evidence>
<dbReference type="EMBL" id="LCTW02000094">
    <property type="protein sequence ID" value="KXX79204.1"/>
    <property type="molecule type" value="Genomic_DNA"/>
</dbReference>
<dbReference type="InterPro" id="IPR002885">
    <property type="entry name" value="PPR_rpt"/>
</dbReference>
<dbReference type="GO" id="GO:0000398">
    <property type="term" value="P:mRNA splicing, via spliceosome"/>
    <property type="evidence" value="ECO:0007669"/>
    <property type="project" value="InterPro"/>
</dbReference>
<dbReference type="PANTHER" id="PTHR23338">
    <property type="entry name" value="SMALL NUCLEAR RIBONUCLEOPROTEIN SM"/>
    <property type="match status" value="1"/>
</dbReference>
<evidence type="ECO:0000256" key="12">
    <source>
        <dbReference type="SAM" id="MobiDB-lite"/>
    </source>
</evidence>
<dbReference type="GO" id="GO:0000956">
    <property type="term" value="P:nuclear-transcribed mRNA catabolic process"/>
    <property type="evidence" value="ECO:0007669"/>
    <property type="project" value="InterPro"/>
</dbReference>
<dbReference type="FunFam" id="2.30.30.100:FF:000024">
    <property type="entry name" value="U6 snRNA-associated Sm-like protein LSm4"/>
    <property type="match status" value="1"/>
</dbReference>
<evidence type="ECO:0000256" key="11">
    <source>
        <dbReference type="SAM" id="Coils"/>
    </source>
</evidence>
<keyword evidence="9" id="KW-0687">Ribonucleoprotein</keyword>
<dbReference type="InterPro" id="IPR011990">
    <property type="entry name" value="TPR-like_helical_dom_sf"/>
</dbReference>
<dbReference type="OrthoDB" id="5549748at2759"/>
<dbReference type="InterPro" id="IPR034101">
    <property type="entry name" value="Lsm4"/>
</dbReference>
<comment type="caution">
    <text evidence="14">The sequence shown here is derived from an EMBL/GenBank/DDBJ whole genome shotgun (WGS) entry which is preliminary data.</text>
</comment>
<dbReference type="Pfam" id="PF01423">
    <property type="entry name" value="LSM"/>
    <property type="match status" value="1"/>
</dbReference>
<dbReference type="SMART" id="SM00721">
    <property type="entry name" value="BAR"/>
    <property type="match status" value="1"/>
</dbReference>
<keyword evidence="5" id="KW-0677">Repeat</keyword>
<dbReference type="InterPro" id="IPR027141">
    <property type="entry name" value="LSm4/Sm_D1/D3"/>
</dbReference>
<dbReference type="PROSITE" id="PS51375">
    <property type="entry name" value="PPR"/>
    <property type="match status" value="1"/>
</dbReference>
<feature type="region of interest" description="Disordered" evidence="12">
    <location>
        <begin position="411"/>
        <end position="459"/>
    </location>
</feature>